<protein>
    <recommendedName>
        <fullName evidence="18">NADPH--hemoprotein reductase</fullName>
        <ecNumber evidence="18">1.6.2.4</ecNumber>
    </recommendedName>
</protein>
<keyword evidence="6 20" id="KW-0812">Transmembrane</keyword>
<keyword evidence="3" id="KW-0444">Lipid biosynthesis</keyword>
<dbReference type="InterPro" id="IPR008254">
    <property type="entry name" value="Flavodoxin/NO_synth"/>
</dbReference>
<evidence type="ECO:0000256" key="4">
    <source>
        <dbReference type="ARBA" id="ARBA00022630"/>
    </source>
</evidence>
<dbReference type="Pfam" id="PF00667">
    <property type="entry name" value="FAD_binding_1"/>
    <property type="match status" value="1"/>
</dbReference>
<evidence type="ECO:0000259" key="22">
    <source>
        <dbReference type="PROSITE" id="PS51384"/>
    </source>
</evidence>
<dbReference type="InterPro" id="IPR029039">
    <property type="entry name" value="Flavoprotein-like_sf"/>
</dbReference>
<evidence type="ECO:0000313" key="23">
    <source>
        <dbReference type="EMBL" id="KAK5066942.1"/>
    </source>
</evidence>
<dbReference type="InterPro" id="IPR003097">
    <property type="entry name" value="CysJ-like_FAD-binding"/>
</dbReference>
<evidence type="ECO:0000256" key="17">
    <source>
        <dbReference type="ARBA" id="ARBA00023221"/>
    </source>
</evidence>
<keyword evidence="4" id="KW-0285">Flavoprotein</keyword>
<comment type="cofactor">
    <cofactor evidence="1">
        <name>FMN</name>
        <dbReference type="ChEBI" id="CHEBI:58210"/>
    </cofactor>
</comment>
<dbReference type="Gene3D" id="3.40.50.80">
    <property type="entry name" value="Nucleotide-binding domain of ferredoxin-NADP reductase (FNR) module"/>
    <property type="match status" value="1"/>
</dbReference>
<evidence type="ECO:0000256" key="14">
    <source>
        <dbReference type="ARBA" id="ARBA00023098"/>
    </source>
</evidence>
<dbReference type="InterPro" id="IPR001094">
    <property type="entry name" value="Flavdoxin-like"/>
</dbReference>
<dbReference type="PANTHER" id="PTHR19384:SF108">
    <property type="entry name" value="NADPH--CYTOCHROME P450 REDUCTASE"/>
    <property type="match status" value="1"/>
</dbReference>
<dbReference type="InterPro" id="IPR017938">
    <property type="entry name" value="Riboflavin_synthase-like_b-brl"/>
</dbReference>
<sequence length="736" mass="80278">MDYGYGSSSPIFSNSCNRMSLSMASFSSLAAAASVPVQHLISTPSYDDLLVLVILLFGGLAYATRGIFWDKPDPYYYKWFERPQAAVASLAAASRSTRNIAQKLAETGKQAVIFWGSQSGTAEGFAHRLARDFHARIKLEALVADVSDYDHHTIAELSQSQYVIFIMSTYGEGDPSDNSTSFLAWLKSQPDVSLQDLRFAAFGCGNSNYKHYNAVIDTVVTSLEGLGAKLALPVGKADEAKSTTDEDFLEWKTTLFAAICTQLGLTEREAEYEPSITIVMDDSIDSSGVYLGEPLDSTSTAHTSASSNSIVPLPICAARELIEGGSKSRSCLHLEVDLSDQPEIKYKTGDHLAVRPINPSSEVTSLVDVLGLTGREHISLMIQCIDPSAGKLSLPSPTTISALFQHYLEICAPVSRESVLSLAQFAPTSTTKAYLLGLASDKTVFANFLAKHHVTLARLLRHVQAVDPATSWSDLPLPFVIESLRPMTPRYYSIASSSIISPRRAAITVANNPRSLLGNDTVPIPGLASTYLSSFLPSNVQLSPPSYSQIVNPALINTSTPALHASIRRSTFKLPASPSTPLILIAAGTGIAPFRAFLHERARLASLHVQNKPVGRIILFFGCRHPDNDLLYKEELEQLQGTLGDKLDIVYAFSRVDGAKKMYVQDRVEERQGEVVDLLLEEDAGLYICGSAAMAREVGGQIGEAVKKAKGYDDEGLKKWREERKRAKRWQEDVWG</sequence>
<gene>
    <name evidence="23" type="ORF">LTR69_002290</name>
</gene>
<evidence type="ECO:0000256" key="8">
    <source>
        <dbReference type="ARBA" id="ARBA00022827"/>
    </source>
</evidence>
<evidence type="ECO:0000256" key="18">
    <source>
        <dbReference type="ARBA" id="ARBA00023797"/>
    </source>
</evidence>
<dbReference type="InterPro" id="IPR001433">
    <property type="entry name" value="OxRdtase_FAD/NAD-bd"/>
</dbReference>
<keyword evidence="14" id="KW-0443">Lipid metabolism</keyword>
<feature type="domain" description="Flavodoxin-like" evidence="21">
    <location>
        <begin position="111"/>
        <end position="256"/>
    </location>
</feature>
<keyword evidence="8" id="KW-0274">FAD</keyword>
<organism evidence="23 24">
    <name type="scientific">Exophiala sideris</name>
    <dbReference type="NCBI Taxonomy" id="1016849"/>
    <lineage>
        <taxon>Eukaryota</taxon>
        <taxon>Fungi</taxon>
        <taxon>Dikarya</taxon>
        <taxon>Ascomycota</taxon>
        <taxon>Pezizomycotina</taxon>
        <taxon>Eurotiomycetes</taxon>
        <taxon>Chaetothyriomycetidae</taxon>
        <taxon>Chaetothyriales</taxon>
        <taxon>Herpotrichiellaceae</taxon>
        <taxon>Exophiala</taxon>
    </lineage>
</organism>
<comment type="caution">
    <text evidence="23">The sequence shown here is derived from an EMBL/GenBank/DDBJ whole genome shotgun (WGS) entry which is preliminary data.</text>
</comment>
<comment type="cofactor">
    <cofactor evidence="2">
        <name>FAD</name>
        <dbReference type="ChEBI" id="CHEBI:57692"/>
    </cofactor>
</comment>
<evidence type="ECO:0000256" key="11">
    <source>
        <dbReference type="ARBA" id="ARBA00022989"/>
    </source>
</evidence>
<keyword evidence="5" id="KW-0288">FMN</keyword>
<keyword evidence="15 20" id="KW-0472">Membrane</keyword>
<evidence type="ECO:0000256" key="2">
    <source>
        <dbReference type="ARBA" id="ARBA00001974"/>
    </source>
</evidence>
<dbReference type="Gene3D" id="2.40.30.10">
    <property type="entry name" value="Translation factors"/>
    <property type="match status" value="1"/>
</dbReference>
<dbReference type="PANTHER" id="PTHR19384">
    <property type="entry name" value="NITRIC OXIDE SYNTHASE-RELATED"/>
    <property type="match status" value="1"/>
</dbReference>
<evidence type="ECO:0000256" key="6">
    <source>
        <dbReference type="ARBA" id="ARBA00022692"/>
    </source>
</evidence>
<keyword evidence="13" id="KW-0756">Sterol biosynthesis</keyword>
<evidence type="ECO:0000256" key="15">
    <source>
        <dbReference type="ARBA" id="ARBA00023136"/>
    </source>
</evidence>
<keyword evidence="12" id="KW-0560">Oxidoreductase</keyword>
<dbReference type="Pfam" id="PF00175">
    <property type="entry name" value="NAD_binding_1"/>
    <property type="match status" value="1"/>
</dbReference>
<keyword evidence="17" id="KW-0753">Steroid metabolism</keyword>
<reference evidence="23 24" key="1">
    <citation type="submission" date="2023-08" db="EMBL/GenBank/DDBJ databases">
        <title>Black Yeasts Isolated from many extreme environments.</title>
        <authorList>
            <person name="Coleine C."/>
            <person name="Stajich J.E."/>
            <person name="Selbmann L."/>
        </authorList>
    </citation>
    <scope>NUCLEOTIDE SEQUENCE [LARGE SCALE GENOMIC DNA]</scope>
    <source>
        <strain evidence="23 24">CCFEE 6328</strain>
    </source>
</reference>
<evidence type="ECO:0000256" key="10">
    <source>
        <dbReference type="ARBA" id="ARBA00022955"/>
    </source>
</evidence>
<comment type="catalytic activity">
    <reaction evidence="19">
        <text>2 oxidized [cytochrome P450] + NADPH = 2 reduced [cytochrome P450] + NADP(+) + H(+)</text>
        <dbReference type="Rhea" id="RHEA:24040"/>
        <dbReference type="Rhea" id="RHEA-COMP:14627"/>
        <dbReference type="Rhea" id="RHEA-COMP:14628"/>
        <dbReference type="ChEBI" id="CHEBI:15378"/>
        <dbReference type="ChEBI" id="CHEBI:55376"/>
        <dbReference type="ChEBI" id="CHEBI:57783"/>
        <dbReference type="ChEBI" id="CHEBI:58349"/>
        <dbReference type="ChEBI" id="CHEBI:60344"/>
        <dbReference type="EC" id="1.6.2.4"/>
    </reaction>
</comment>
<feature type="domain" description="FAD-binding FR-type" evidence="22">
    <location>
        <begin position="308"/>
        <end position="575"/>
    </location>
</feature>
<keyword evidence="10" id="KW-0752">Steroid biosynthesis</keyword>
<keyword evidence="16" id="KW-1207">Sterol metabolism</keyword>
<dbReference type="InterPro" id="IPR017927">
    <property type="entry name" value="FAD-bd_FR_type"/>
</dbReference>
<dbReference type="InterPro" id="IPR039261">
    <property type="entry name" value="FNR_nucleotide-bd"/>
</dbReference>
<evidence type="ECO:0000256" key="20">
    <source>
        <dbReference type="SAM" id="Phobius"/>
    </source>
</evidence>
<name>A0ABR0JM24_9EURO</name>
<dbReference type="PIRSF" id="PIRSF000208">
    <property type="entry name" value="P450R"/>
    <property type="match status" value="1"/>
</dbReference>
<keyword evidence="24" id="KW-1185">Reference proteome</keyword>
<evidence type="ECO:0000313" key="24">
    <source>
        <dbReference type="Proteomes" id="UP001345691"/>
    </source>
</evidence>
<dbReference type="InterPro" id="IPR001709">
    <property type="entry name" value="Flavoprot_Pyr_Nucl_cyt_Rdtase"/>
</dbReference>
<dbReference type="PRINTS" id="PR00371">
    <property type="entry name" value="FPNCR"/>
</dbReference>
<keyword evidence="7" id="KW-0256">Endoplasmic reticulum</keyword>
<evidence type="ECO:0000256" key="16">
    <source>
        <dbReference type="ARBA" id="ARBA00023166"/>
    </source>
</evidence>
<evidence type="ECO:0000259" key="21">
    <source>
        <dbReference type="PROSITE" id="PS50902"/>
    </source>
</evidence>
<dbReference type="PROSITE" id="PS50902">
    <property type="entry name" value="FLAVODOXIN_LIKE"/>
    <property type="match status" value="1"/>
</dbReference>
<dbReference type="EMBL" id="JAVRRF010000003">
    <property type="protein sequence ID" value="KAK5066942.1"/>
    <property type="molecule type" value="Genomic_DNA"/>
</dbReference>
<dbReference type="Pfam" id="PF00258">
    <property type="entry name" value="Flavodoxin_1"/>
    <property type="match status" value="1"/>
</dbReference>
<evidence type="ECO:0000256" key="5">
    <source>
        <dbReference type="ARBA" id="ARBA00022643"/>
    </source>
</evidence>
<dbReference type="InterPro" id="IPR023173">
    <property type="entry name" value="NADPH_Cyt_P450_Rdtase_alpha"/>
</dbReference>
<dbReference type="SUPFAM" id="SSF63380">
    <property type="entry name" value="Riboflavin synthase domain-like"/>
    <property type="match status" value="1"/>
</dbReference>
<evidence type="ECO:0000256" key="9">
    <source>
        <dbReference type="ARBA" id="ARBA00022857"/>
    </source>
</evidence>
<dbReference type="PRINTS" id="PR00369">
    <property type="entry name" value="FLAVODOXIN"/>
</dbReference>
<dbReference type="EC" id="1.6.2.4" evidence="18"/>
<evidence type="ECO:0000256" key="13">
    <source>
        <dbReference type="ARBA" id="ARBA00023011"/>
    </source>
</evidence>
<dbReference type="SUPFAM" id="SSF52343">
    <property type="entry name" value="Ferredoxin reductase-like, C-terminal NADP-linked domain"/>
    <property type="match status" value="1"/>
</dbReference>
<dbReference type="Proteomes" id="UP001345691">
    <property type="component" value="Unassembled WGS sequence"/>
</dbReference>
<evidence type="ECO:0000256" key="12">
    <source>
        <dbReference type="ARBA" id="ARBA00023002"/>
    </source>
</evidence>
<feature type="transmembrane region" description="Helical" evidence="20">
    <location>
        <begin position="49"/>
        <end position="69"/>
    </location>
</feature>
<keyword evidence="11 20" id="KW-1133">Transmembrane helix</keyword>
<keyword evidence="9" id="KW-0521">NADP</keyword>
<dbReference type="Gene3D" id="3.40.50.360">
    <property type="match status" value="1"/>
</dbReference>
<dbReference type="InterPro" id="IPR023208">
    <property type="entry name" value="P450R"/>
</dbReference>
<evidence type="ECO:0000256" key="7">
    <source>
        <dbReference type="ARBA" id="ARBA00022824"/>
    </source>
</evidence>
<dbReference type="Gene3D" id="1.20.990.10">
    <property type="entry name" value="NADPH-cytochrome p450 Reductase, Chain A, domain 3"/>
    <property type="match status" value="1"/>
</dbReference>
<proteinExistence type="predicted"/>
<evidence type="ECO:0000256" key="1">
    <source>
        <dbReference type="ARBA" id="ARBA00001917"/>
    </source>
</evidence>
<evidence type="ECO:0000256" key="19">
    <source>
        <dbReference type="ARBA" id="ARBA00049342"/>
    </source>
</evidence>
<feature type="transmembrane region" description="Helical" evidence="20">
    <location>
        <begin position="20"/>
        <end position="37"/>
    </location>
</feature>
<dbReference type="PROSITE" id="PS51384">
    <property type="entry name" value="FAD_FR"/>
    <property type="match status" value="1"/>
</dbReference>
<dbReference type="SUPFAM" id="SSF52218">
    <property type="entry name" value="Flavoproteins"/>
    <property type="match status" value="1"/>
</dbReference>
<evidence type="ECO:0000256" key="3">
    <source>
        <dbReference type="ARBA" id="ARBA00022516"/>
    </source>
</evidence>
<accession>A0ABR0JM24</accession>